<dbReference type="Proteomes" id="UP001595075">
    <property type="component" value="Unassembled WGS sequence"/>
</dbReference>
<keyword evidence="13" id="KW-1185">Reference proteome</keyword>
<dbReference type="InterPro" id="IPR004205">
    <property type="entry name" value="Cyt_bc1_su8"/>
</dbReference>
<evidence type="ECO:0000313" key="13">
    <source>
        <dbReference type="Proteomes" id="UP001595075"/>
    </source>
</evidence>
<evidence type="ECO:0000256" key="7">
    <source>
        <dbReference type="ARBA" id="ARBA00022982"/>
    </source>
</evidence>
<dbReference type="PANTHER" id="PTHR12119">
    <property type="entry name" value="UBIQUINOL-CYTOCHROME C REDUCTASE COMPLEX UBIQUINONE-BINDING PROTEIN QP-C"/>
    <property type="match status" value="1"/>
</dbReference>
<dbReference type="SUPFAM" id="SSF81508">
    <property type="entry name" value="Ubiquinone-binding protein QP-C of cytochrome bc1 complex (Ubiquinol-cytochrome c reductase)"/>
    <property type="match status" value="1"/>
</dbReference>
<evidence type="ECO:0000256" key="8">
    <source>
        <dbReference type="ARBA" id="ARBA00022989"/>
    </source>
</evidence>
<comment type="subcellular location">
    <subcellularLocation>
        <location evidence="1 11">Mitochondrion inner membrane</location>
        <topology evidence="1 11">Single-pass membrane protein</topology>
    </subcellularLocation>
</comment>
<evidence type="ECO:0000256" key="11">
    <source>
        <dbReference type="RuleBase" id="RU368118"/>
    </source>
</evidence>
<keyword evidence="5" id="KW-0812">Transmembrane</keyword>
<evidence type="ECO:0000256" key="9">
    <source>
        <dbReference type="ARBA" id="ARBA00023128"/>
    </source>
</evidence>
<evidence type="ECO:0000256" key="10">
    <source>
        <dbReference type="ARBA" id="ARBA00023136"/>
    </source>
</evidence>
<proteinExistence type="inferred from homology"/>
<evidence type="ECO:0000256" key="2">
    <source>
        <dbReference type="ARBA" id="ARBA00007668"/>
    </source>
</evidence>
<evidence type="ECO:0000256" key="6">
    <source>
        <dbReference type="ARBA" id="ARBA00022792"/>
    </source>
</evidence>
<evidence type="ECO:0000313" key="12">
    <source>
        <dbReference type="EMBL" id="KAL2060329.1"/>
    </source>
</evidence>
<keyword evidence="9 11" id="KW-0496">Mitochondrion</keyword>
<keyword evidence="8" id="KW-1133">Transmembrane helix</keyword>
<organism evidence="12 13">
    <name type="scientific">Oculimacula yallundae</name>
    <dbReference type="NCBI Taxonomy" id="86028"/>
    <lineage>
        <taxon>Eukaryota</taxon>
        <taxon>Fungi</taxon>
        <taxon>Dikarya</taxon>
        <taxon>Ascomycota</taxon>
        <taxon>Pezizomycotina</taxon>
        <taxon>Leotiomycetes</taxon>
        <taxon>Helotiales</taxon>
        <taxon>Ploettnerulaceae</taxon>
        <taxon>Oculimacula</taxon>
    </lineage>
</organism>
<gene>
    <name evidence="12" type="ORF">VTL71DRAFT_9724</name>
</gene>
<keyword evidence="4 11" id="KW-0679">Respiratory chain</keyword>
<keyword evidence="3 11" id="KW-0813">Transport</keyword>
<evidence type="ECO:0000256" key="4">
    <source>
        <dbReference type="ARBA" id="ARBA00022660"/>
    </source>
</evidence>
<comment type="caution">
    <text evidence="12">The sequence shown here is derived from an EMBL/GenBank/DDBJ whole genome shotgun (WGS) entry which is preliminary data.</text>
</comment>
<accession>A0ABR4BRP1</accession>
<keyword evidence="7 11" id="KW-0249">Electron transport</keyword>
<dbReference type="PANTHER" id="PTHR12119:SF2">
    <property type="entry name" value="CYTOCHROME B-C1 COMPLEX SUBUNIT 8"/>
    <property type="match status" value="1"/>
</dbReference>
<evidence type="ECO:0000256" key="5">
    <source>
        <dbReference type="ARBA" id="ARBA00022692"/>
    </source>
</evidence>
<comment type="subunit">
    <text evidence="11">Component of the ubiquinol-cytochrome c oxidoreductase (cytochrome b-c1 complex, complex III, CIII), a multisubunit enzyme composed of 3 respiratory subunits cytochrome b, cytochrome c1 and Rieske protein, 2 core protein subunits, and additional low-molecular weight protein subunits. The complex exists as an obligatory dimer and forms supercomplexes (SCs) in the inner mitochondrial membrane with cytochrome c oxidase (complex IV, CIV).</text>
</comment>
<protein>
    <recommendedName>
        <fullName evidence="11">Cytochrome b-c1 complex subunit 8</fullName>
    </recommendedName>
    <alternativeName>
        <fullName evidence="11">Complex III subunit 8</fullName>
    </alternativeName>
</protein>
<keyword evidence="10" id="KW-0472">Membrane</keyword>
<dbReference type="InterPro" id="IPR036642">
    <property type="entry name" value="Cyt_bc1_su8_sf"/>
</dbReference>
<dbReference type="EMBL" id="JAZHXI010000023">
    <property type="protein sequence ID" value="KAL2060329.1"/>
    <property type="molecule type" value="Genomic_DNA"/>
</dbReference>
<comment type="similarity">
    <text evidence="2 11">Belongs to the UQCRQ/QCR8 family.</text>
</comment>
<dbReference type="Pfam" id="PF02939">
    <property type="entry name" value="UcrQ"/>
    <property type="match status" value="1"/>
</dbReference>
<sequence length="147" mass="16730">MKQEKIASTAVNVSDTGPAALSYLHALSFQEWISPAWLGRQMEQREWWKGLSERHNKQANLPVLCPGHGKLPKQTGIITFRLSANRQRPLAGTLRAAAFNVPRRCRDQFLYVVPPFVAAYMLLDWAEKKNAWLNSKEGRLATREVET</sequence>
<name>A0ABR4BRP1_9HELO</name>
<evidence type="ECO:0000256" key="3">
    <source>
        <dbReference type="ARBA" id="ARBA00022448"/>
    </source>
</evidence>
<reference evidence="12 13" key="1">
    <citation type="journal article" date="2024" name="Commun. Biol.">
        <title>Comparative genomic analysis of thermophilic fungi reveals convergent evolutionary adaptations and gene losses.</title>
        <authorList>
            <person name="Steindorff A.S."/>
            <person name="Aguilar-Pontes M.V."/>
            <person name="Robinson A.J."/>
            <person name="Andreopoulos B."/>
            <person name="LaButti K."/>
            <person name="Kuo A."/>
            <person name="Mondo S."/>
            <person name="Riley R."/>
            <person name="Otillar R."/>
            <person name="Haridas S."/>
            <person name="Lipzen A."/>
            <person name="Grimwood J."/>
            <person name="Schmutz J."/>
            <person name="Clum A."/>
            <person name="Reid I.D."/>
            <person name="Moisan M.C."/>
            <person name="Butler G."/>
            <person name="Nguyen T.T.M."/>
            <person name="Dewar K."/>
            <person name="Conant G."/>
            <person name="Drula E."/>
            <person name="Henrissat B."/>
            <person name="Hansel C."/>
            <person name="Singer S."/>
            <person name="Hutchinson M.I."/>
            <person name="de Vries R.P."/>
            <person name="Natvig D.O."/>
            <person name="Powell A.J."/>
            <person name="Tsang A."/>
            <person name="Grigoriev I.V."/>
        </authorList>
    </citation>
    <scope>NUCLEOTIDE SEQUENCE [LARGE SCALE GENOMIC DNA]</scope>
    <source>
        <strain evidence="12 13">CBS 494.80</strain>
    </source>
</reference>
<comment type="function">
    <text evidence="11">Component of the ubiquinol-cytochrome c oxidoreductase, a multisubunit transmembrane complex that is part of the mitochondrial electron transport chain which drives oxidative phosphorylation. The complex plays an important role in the uptake of multiple carbon sources present in different host niches.</text>
</comment>
<evidence type="ECO:0000256" key="1">
    <source>
        <dbReference type="ARBA" id="ARBA00004434"/>
    </source>
</evidence>
<dbReference type="Gene3D" id="1.20.5.210">
    <property type="entry name" value="Cytochrome b-c1 complex subunit 8"/>
    <property type="match status" value="1"/>
</dbReference>
<keyword evidence="6 11" id="KW-0999">Mitochondrion inner membrane</keyword>